<dbReference type="KEGG" id="apel:CA267_003785"/>
<keyword evidence="1" id="KW-0472">Membrane</keyword>
<reference evidence="3" key="1">
    <citation type="submission" date="2014-12" db="EMBL/GenBank/DDBJ databases">
        <title>Complete genome sequence of a multi-drug resistant Klebsiella pneumoniae.</title>
        <authorList>
            <person name="Hua X."/>
            <person name="Chen Q."/>
            <person name="Li X."/>
            <person name="Feng Y."/>
            <person name="Ruan Z."/>
            <person name="Yu Y."/>
        </authorList>
    </citation>
    <scope>NUCLEOTIDE SEQUENCE [LARGE SCALE GENOMIC DNA]</scope>
    <source>
        <strain evidence="3">5.12</strain>
    </source>
</reference>
<feature type="transmembrane region" description="Helical" evidence="1">
    <location>
        <begin position="6"/>
        <end position="23"/>
    </location>
</feature>
<name>A0A6M4M9X1_9ALTE</name>
<keyword evidence="1" id="KW-0812">Transmembrane</keyword>
<dbReference type="OrthoDB" id="6301870at2"/>
<dbReference type="EMBL" id="CP052766">
    <property type="protein sequence ID" value="QJR79963.1"/>
    <property type="molecule type" value="Genomic_DNA"/>
</dbReference>
<protein>
    <submittedName>
        <fullName evidence="2">Uncharacterized protein</fullName>
    </submittedName>
</protein>
<sequence>MDISYFWILAFSIAILLAVLRYIKIGNYDPDKVFQNLGDSICVNYSAIGSKTLPKSSVVKIQLAGNCISLFNQSDNALDIYVPGKLGRITFLVGQEQFSLMQRL</sequence>
<dbReference type="AlphaFoldDB" id="A0A6M4M9X1"/>
<evidence type="ECO:0000313" key="3">
    <source>
        <dbReference type="Proteomes" id="UP000219285"/>
    </source>
</evidence>
<accession>A0A6M4M9X1</accession>
<keyword evidence="1" id="KW-1133">Transmembrane helix</keyword>
<gene>
    <name evidence="2" type="ORF">CA267_003785</name>
</gene>
<organism evidence="2 3">
    <name type="scientific">Alteromonas pelagimontana</name>
    <dbReference type="NCBI Taxonomy" id="1858656"/>
    <lineage>
        <taxon>Bacteria</taxon>
        <taxon>Pseudomonadati</taxon>
        <taxon>Pseudomonadota</taxon>
        <taxon>Gammaproteobacteria</taxon>
        <taxon>Alteromonadales</taxon>
        <taxon>Alteromonadaceae</taxon>
        <taxon>Alteromonas/Salinimonas group</taxon>
        <taxon>Alteromonas</taxon>
    </lineage>
</organism>
<dbReference type="Proteomes" id="UP000219285">
    <property type="component" value="Chromosome"/>
</dbReference>
<dbReference type="RefSeq" id="WP_075608723.1">
    <property type="nucleotide sequence ID" value="NZ_CP052766.1"/>
</dbReference>
<reference evidence="2 3" key="2">
    <citation type="submission" date="2020-04" db="EMBL/GenBank/DDBJ databases">
        <title>Complete genome sequence of Alteromonas pelagimontana 5.12T.</title>
        <authorList>
            <person name="Sinha R.K."/>
            <person name="Krishnan K.P."/>
            <person name="Kurian J.P."/>
        </authorList>
    </citation>
    <scope>NUCLEOTIDE SEQUENCE [LARGE SCALE GENOMIC DNA]</scope>
    <source>
        <strain evidence="2 3">5.12</strain>
    </source>
</reference>
<evidence type="ECO:0000313" key="2">
    <source>
        <dbReference type="EMBL" id="QJR79963.1"/>
    </source>
</evidence>
<proteinExistence type="predicted"/>
<evidence type="ECO:0000256" key="1">
    <source>
        <dbReference type="SAM" id="Phobius"/>
    </source>
</evidence>
<keyword evidence="3" id="KW-1185">Reference proteome</keyword>